<feature type="transmembrane region" description="Helical" evidence="2">
    <location>
        <begin position="50"/>
        <end position="74"/>
    </location>
</feature>
<accession>A0A9W8JWW0</accession>
<keyword evidence="2" id="KW-1133">Transmembrane helix</keyword>
<feature type="transmembrane region" description="Helical" evidence="2">
    <location>
        <begin position="12"/>
        <end position="38"/>
    </location>
</feature>
<protein>
    <submittedName>
        <fullName evidence="3">Uncharacterized protein</fullName>
    </submittedName>
</protein>
<comment type="caution">
    <text evidence="3">The sequence shown here is derived from an EMBL/GenBank/DDBJ whole genome shotgun (WGS) entry which is preliminary data.</text>
</comment>
<reference evidence="3" key="1">
    <citation type="submission" date="2022-07" db="EMBL/GenBank/DDBJ databases">
        <title>Genome Sequence of Agrocybe chaxingu.</title>
        <authorList>
            <person name="Buettner E."/>
        </authorList>
    </citation>
    <scope>NUCLEOTIDE SEQUENCE</scope>
    <source>
        <strain evidence="3">MP-N11</strain>
    </source>
</reference>
<gene>
    <name evidence="3" type="ORF">NLJ89_g7332</name>
</gene>
<evidence type="ECO:0000256" key="2">
    <source>
        <dbReference type="SAM" id="Phobius"/>
    </source>
</evidence>
<dbReference type="OrthoDB" id="3357408at2759"/>
<feature type="compositionally biased region" description="Basic and acidic residues" evidence="1">
    <location>
        <begin position="310"/>
        <end position="327"/>
    </location>
</feature>
<keyword evidence="2" id="KW-0812">Transmembrane</keyword>
<proteinExistence type="predicted"/>
<sequence length="327" mass="36236">MADGLASDEAQMIALFLQAIFYGIYVVTFIQALTGIFSSKSLGSSSRLTIHWPTLVVTMLLFFNSTLNLVLGLIRIMQAYIYDVKSTKAIDQLGVDWINITKPFNVSVQILLADGMLVSIPMLGGVQQVLEDNRLSRTLVAPWNLIVHLVPLRSNATQLRFEDDLRPVVSTLDGVLDIHGGPQHLCYSIVVRIWQIGRMSPSVREDPSTPRAIMSLQKQTRTRLQAAIKTIVESGLIYTATSVTALASHVSKSHSIYITSAADIMAIGIAFNLIIVRIARERSRERATWSRGPVSTLKFTETLPPISTRDTQEDSRLSHFKESKDGV</sequence>
<feature type="transmembrane region" description="Helical" evidence="2">
    <location>
        <begin position="226"/>
        <end position="250"/>
    </location>
</feature>
<dbReference type="EMBL" id="JANKHO010000864">
    <property type="protein sequence ID" value="KAJ3505595.1"/>
    <property type="molecule type" value="Genomic_DNA"/>
</dbReference>
<dbReference type="Proteomes" id="UP001148786">
    <property type="component" value="Unassembled WGS sequence"/>
</dbReference>
<dbReference type="AlphaFoldDB" id="A0A9W8JWW0"/>
<feature type="transmembrane region" description="Helical" evidence="2">
    <location>
        <begin position="256"/>
        <end position="276"/>
    </location>
</feature>
<evidence type="ECO:0000313" key="3">
    <source>
        <dbReference type="EMBL" id="KAJ3505595.1"/>
    </source>
</evidence>
<name>A0A9W8JWW0_9AGAR</name>
<keyword evidence="2" id="KW-0472">Membrane</keyword>
<feature type="region of interest" description="Disordered" evidence="1">
    <location>
        <begin position="300"/>
        <end position="327"/>
    </location>
</feature>
<evidence type="ECO:0000256" key="1">
    <source>
        <dbReference type="SAM" id="MobiDB-lite"/>
    </source>
</evidence>
<organism evidence="3 4">
    <name type="scientific">Agrocybe chaxingu</name>
    <dbReference type="NCBI Taxonomy" id="84603"/>
    <lineage>
        <taxon>Eukaryota</taxon>
        <taxon>Fungi</taxon>
        <taxon>Dikarya</taxon>
        <taxon>Basidiomycota</taxon>
        <taxon>Agaricomycotina</taxon>
        <taxon>Agaricomycetes</taxon>
        <taxon>Agaricomycetidae</taxon>
        <taxon>Agaricales</taxon>
        <taxon>Agaricineae</taxon>
        <taxon>Strophariaceae</taxon>
        <taxon>Agrocybe</taxon>
    </lineage>
</organism>
<keyword evidence="4" id="KW-1185">Reference proteome</keyword>
<evidence type="ECO:0000313" key="4">
    <source>
        <dbReference type="Proteomes" id="UP001148786"/>
    </source>
</evidence>